<dbReference type="Proteomes" id="UP000318081">
    <property type="component" value="Chromosome"/>
</dbReference>
<organism evidence="1 2">
    <name type="scientific">Stieleria magnilauensis</name>
    <dbReference type="NCBI Taxonomy" id="2527963"/>
    <lineage>
        <taxon>Bacteria</taxon>
        <taxon>Pseudomonadati</taxon>
        <taxon>Planctomycetota</taxon>
        <taxon>Planctomycetia</taxon>
        <taxon>Pirellulales</taxon>
        <taxon>Pirellulaceae</taxon>
        <taxon>Stieleria</taxon>
    </lineage>
</organism>
<name>A0ABX5XI71_9BACT</name>
<evidence type="ECO:0000313" key="1">
    <source>
        <dbReference type="EMBL" id="QDV81690.1"/>
    </source>
</evidence>
<reference evidence="1 2" key="1">
    <citation type="submission" date="2019-02" db="EMBL/GenBank/DDBJ databases">
        <title>Deep-cultivation of Planctomycetes and their phenomic and genomic characterization uncovers novel biology.</title>
        <authorList>
            <person name="Wiegand S."/>
            <person name="Jogler M."/>
            <person name="Boedeker C."/>
            <person name="Pinto D."/>
            <person name="Vollmers J."/>
            <person name="Rivas-Marin E."/>
            <person name="Kohn T."/>
            <person name="Peeters S.H."/>
            <person name="Heuer A."/>
            <person name="Rast P."/>
            <person name="Oberbeckmann S."/>
            <person name="Bunk B."/>
            <person name="Jeske O."/>
            <person name="Meyerdierks A."/>
            <person name="Storesund J.E."/>
            <person name="Kallscheuer N."/>
            <person name="Luecker S."/>
            <person name="Lage O.M."/>
            <person name="Pohl T."/>
            <person name="Merkel B.J."/>
            <person name="Hornburger P."/>
            <person name="Mueller R.-W."/>
            <person name="Bruemmer F."/>
            <person name="Labrenz M."/>
            <person name="Spormann A.M."/>
            <person name="Op den Camp H."/>
            <person name="Overmann J."/>
            <person name="Amann R."/>
            <person name="Jetten M.S.M."/>
            <person name="Mascher T."/>
            <person name="Medema M.H."/>
            <person name="Devos D.P."/>
            <person name="Kaster A.-K."/>
            <person name="Ovreas L."/>
            <person name="Rohde M."/>
            <person name="Galperin M.Y."/>
            <person name="Jogler C."/>
        </authorList>
    </citation>
    <scope>NUCLEOTIDE SEQUENCE [LARGE SCALE GENOMIC DNA]</scope>
    <source>
        <strain evidence="1 2">TBK1r</strain>
    </source>
</reference>
<dbReference type="EMBL" id="CP036432">
    <property type="protein sequence ID" value="QDV81690.1"/>
    <property type="molecule type" value="Genomic_DNA"/>
</dbReference>
<evidence type="ECO:0000313" key="2">
    <source>
        <dbReference type="Proteomes" id="UP000318081"/>
    </source>
</evidence>
<dbReference type="RefSeq" id="WP_419580909.1">
    <property type="nucleotide sequence ID" value="NZ_CP036432.1"/>
</dbReference>
<accession>A0ABX5XI71</accession>
<proteinExistence type="predicted"/>
<sequence>MLDRRDRPRIMALCLFVVGFGLFGRDHSGAVEPTVLLGHTDAVYDVT</sequence>
<keyword evidence="2" id="KW-1185">Reference proteome</keyword>
<gene>
    <name evidence="1" type="ORF">TBK1r_06100</name>
</gene>
<protein>
    <submittedName>
        <fullName evidence="1">Uncharacterized protein</fullName>
    </submittedName>
</protein>